<gene>
    <name evidence="3" type="ORF">M529_00245</name>
</gene>
<feature type="compositionally biased region" description="Pro residues" evidence="1">
    <location>
        <begin position="9"/>
        <end position="21"/>
    </location>
</feature>
<feature type="region of interest" description="Disordered" evidence="1">
    <location>
        <begin position="1"/>
        <end position="39"/>
    </location>
</feature>
<feature type="compositionally biased region" description="Pro residues" evidence="1">
    <location>
        <begin position="29"/>
        <end position="38"/>
    </location>
</feature>
<dbReference type="STRING" id="1346791.M529_00245"/>
<organism evidence="3 4">
    <name type="scientific">Sphingobium ummariense RL-3</name>
    <dbReference type="NCBI Taxonomy" id="1346791"/>
    <lineage>
        <taxon>Bacteria</taxon>
        <taxon>Pseudomonadati</taxon>
        <taxon>Pseudomonadota</taxon>
        <taxon>Alphaproteobacteria</taxon>
        <taxon>Sphingomonadales</taxon>
        <taxon>Sphingomonadaceae</taxon>
        <taxon>Sphingobium</taxon>
    </lineage>
</organism>
<accession>T0KBJ9</accession>
<feature type="domain" description="Smr" evidence="2">
    <location>
        <begin position="64"/>
        <end position="148"/>
    </location>
</feature>
<comment type="caution">
    <text evidence="3">The sequence shown here is derived from an EMBL/GenBank/DDBJ whole genome shotgun (WGS) entry which is preliminary data.</text>
</comment>
<protein>
    <recommendedName>
        <fullName evidence="2">Smr domain-containing protein</fullName>
    </recommendedName>
</protein>
<evidence type="ECO:0000313" key="3">
    <source>
        <dbReference type="EMBL" id="EQB34079.1"/>
    </source>
</evidence>
<dbReference type="Pfam" id="PF01713">
    <property type="entry name" value="Smr"/>
    <property type="match status" value="1"/>
</dbReference>
<reference evidence="3 4" key="1">
    <citation type="journal article" date="2013" name="Genome Announc.">
        <title>Draft Genome Sequence of Sphingobium ummariense Strain RL-3, a Hexachlorocyclohexane-Degrading Bacterium.</title>
        <authorList>
            <person name="Kohli P."/>
            <person name="Dua A."/>
            <person name="Sangwan N."/>
            <person name="Oldach P."/>
            <person name="Khurana J.P."/>
            <person name="Lal R."/>
        </authorList>
    </citation>
    <scope>NUCLEOTIDE SEQUENCE [LARGE SCALE GENOMIC DNA]</scope>
    <source>
        <strain evidence="3 4">RL-3</strain>
    </source>
</reference>
<evidence type="ECO:0000313" key="4">
    <source>
        <dbReference type="Proteomes" id="UP000015523"/>
    </source>
</evidence>
<dbReference type="PROSITE" id="PS50828">
    <property type="entry name" value="SMR"/>
    <property type="match status" value="1"/>
</dbReference>
<dbReference type="PATRIC" id="fig|1346791.3.peg.36"/>
<dbReference type="PANTHER" id="PTHR35562:SF2">
    <property type="entry name" value="DNA ENDONUCLEASE SMRA-RELATED"/>
    <property type="match status" value="1"/>
</dbReference>
<name>T0KBJ9_9SPHN</name>
<dbReference type="Gene3D" id="3.30.1370.110">
    <property type="match status" value="1"/>
</dbReference>
<evidence type="ECO:0000256" key="1">
    <source>
        <dbReference type="SAM" id="MobiDB-lite"/>
    </source>
</evidence>
<keyword evidence="4" id="KW-1185">Reference proteome</keyword>
<evidence type="ECO:0000259" key="2">
    <source>
        <dbReference type="PROSITE" id="PS50828"/>
    </source>
</evidence>
<dbReference type="AlphaFoldDB" id="T0KBJ9"/>
<dbReference type="eggNOG" id="COG2840">
    <property type="taxonomic scope" value="Bacteria"/>
</dbReference>
<dbReference type="InterPro" id="IPR036063">
    <property type="entry name" value="Smr_dom_sf"/>
</dbReference>
<dbReference type="InterPro" id="IPR002625">
    <property type="entry name" value="Smr_dom"/>
</dbReference>
<dbReference type="SUPFAM" id="SSF160443">
    <property type="entry name" value="SMR domain-like"/>
    <property type="match status" value="1"/>
</dbReference>
<sequence>MRPQAKAAPPEPASEPQPVPTRPVKASGPPVPIPPTPARVPASVLDNGWEKRIRGGAIQPDMSIDLHGHSLAAAHAQLGRALGSALARGVRVLLVVTGKPREDNSRRGAIRAEIGHWLETSAYADRIASVRVAHPRHGGDGALYVILRRRK</sequence>
<proteinExistence type="predicted"/>
<dbReference type="PANTHER" id="PTHR35562">
    <property type="entry name" value="DNA ENDONUCLEASE SMRA-RELATED"/>
    <property type="match status" value="1"/>
</dbReference>
<dbReference type="Proteomes" id="UP000015523">
    <property type="component" value="Unassembled WGS sequence"/>
</dbReference>
<dbReference type="EMBL" id="AUWY01000019">
    <property type="protein sequence ID" value="EQB34079.1"/>
    <property type="molecule type" value="Genomic_DNA"/>
</dbReference>